<name>F7PFQ3_9EURY</name>
<dbReference type="Pfam" id="PF00578">
    <property type="entry name" value="AhpC-TSA"/>
    <property type="match status" value="1"/>
</dbReference>
<dbReference type="GeneID" id="23798517"/>
<dbReference type="SUPFAM" id="SSF52833">
    <property type="entry name" value="Thioredoxin-like"/>
    <property type="match status" value="1"/>
</dbReference>
<protein>
    <submittedName>
        <fullName evidence="3">Putative peroxiredoxin</fullName>
    </submittedName>
    <submittedName>
        <fullName evidence="2">Thioredoxin-dependent hydroperoxide peroxidase</fullName>
    </submittedName>
</protein>
<feature type="domain" description="Thioredoxin" evidence="1">
    <location>
        <begin position="4"/>
        <end position="170"/>
    </location>
</feature>
<dbReference type="RefSeq" id="WP_008523861.1">
    <property type="nucleotide sequence ID" value="NC_021921.1"/>
</dbReference>
<dbReference type="OrthoDB" id="146452at2157"/>
<reference evidence="3 4" key="2">
    <citation type="journal article" date="2013" name="PLoS ONE">
        <title>INDIGO - INtegrated Data Warehouse of MIcrobial GenOmes with Examples from the Red Sea Extremophiles.</title>
        <authorList>
            <person name="Alam I."/>
            <person name="Antunes A."/>
            <person name="Kamau A.A."/>
            <person name="Ba Alawi W."/>
            <person name="Kalkatawi M."/>
            <person name="Stingl U."/>
            <person name="Bajic V.B."/>
        </authorList>
    </citation>
    <scope>NUCLEOTIDE SEQUENCE [LARGE SCALE GENOMIC DNA]</scope>
    <source>
        <strain evidence="3 4">SARL4B</strain>
    </source>
</reference>
<dbReference type="InterPro" id="IPR013766">
    <property type="entry name" value="Thioredoxin_domain"/>
</dbReference>
<dbReference type="PROSITE" id="PS51352">
    <property type="entry name" value="THIOREDOXIN_2"/>
    <property type="match status" value="1"/>
</dbReference>
<organism evidence="3 4">
    <name type="scientific">Halorhabdus tiamatea SARL4B</name>
    <dbReference type="NCBI Taxonomy" id="1033806"/>
    <lineage>
        <taxon>Archaea</taxon>
        <taxon>Methanobacteriati</taxon>
        <taxon>Methanobacteriota</taxon>
        <taxon>Stenosarchaea group</taxon>
        <taxon>Halobacteria</taxon>
        <taxon>Halobacteriales</taxon>
        <taxon>Haloarculaceae</taxon>
        <taxon>Halorhabdus</taxon>
    </lineage>
</organism>
<dbReference type="STRING" id="1033806.HTIA_0138"/>
<keyword evidence="2" id="KW-0575">Peroxidase</keyword>
<dbReference type="EMBL" id="AFNT02000043">
    <property type="protein sequence ID" value="ERJ05143.1"/>
    <property type="molecule type" value="Genomic_DNA"/>
</dbReference>
<dbReference type="Proteomes" id="UP000003861">
    <property type="component" value="Unassembled WGS sequence"/>
</dbReference>
<evidence type="ECO:0000313" key="5">
    <source>
        <dbReference type="Proteomes" id="UP000015381"/>
    </source>
</evidence>
<keyword evidence="2" id="KW-0560">Oxidoreductase</keyword>
<evidence type="ECO:0000313" key="3">
    <source>
        <dbReference type="EMBL" id="ERJ05143.1"/>
    </source>
</evidence>
<evidence type="ECO:0000259" key="1">
    <source>
        <dbReference type="PROSITE" id="PS51352"/>
    </source>
</evidence>
<evidence type="ECO:0000313" key="4">
    <source>
        <dbReference type="Proteomes" id="UP000003861"/>
    </source>
</evidence>
<dbReference type="eggNOG" id="arCOG00310">
    <property type="taxonomic scope" value="Archaea"/>
</dbReference>
<dbReference type="InterPro" id="IPR000866">
    <property type="entry name" value="AhpC/TSA"/>
</dbReference>
<dbReference type="KEGG" id="hti:HTIA_0138"/>
<keyword evidence="5" id="KW-1185">Reference proteome</keyword>
<dbReference type="InterPro" id="IPR036249">
    <property type="entry name" value="Thioredoxin-like_sf"/>
</dbReference>
<reference evidence="3 4" key="1">
    <citation type="journal article" date="2011" name="J. Bacteriol.">
        <title>Genome sequence of Halorhabdus tiamatea, the first archaeon isolated from a deep-sea anoxic brine lake.</title>
        <authorList>
            <person name="Antunes A."/>
            <person name="Alam I."/>
            <person name="Bajic V.B."/>
            <person name="Stingl U."/>
        </authorList>
    </citation>
    <scope>NUCLEOTIDE SEQUENCE [LARGE SCALE GENOMIC DNA]</scope>
    <source>
        <strain evidence="3 4">SARL4B</strain>
    </source>
</reference>
<sequence>MSEQTLANDALDFELPNVGVGPDPLSLADVIDASDFAVLLFLRDYHCPKCKAQVSEISEHARTFNELKTAVLPILPEPRDRAADWRDNVVEDFPFPLLADGEKRVAEQYDQPTRYGPVGKLHDLLGRLPQSVVLDTRGDDADVIFTHRGDSIDDRPAAEELIGTVEDVQESFVFDCSLVEC</sequence>
<dbReference type="EMBL" id="HF571520">
    <property type="protein sequence ID" value="CCQ32289.1"/>
    <property type="molecule type" value="Genomic_DNA"/>
</dbReference>
<dbReference type="HOGENOM" id="CLU_1567108_0_0_2"/>
<dbReference type="AlphaFoldDB" id="F7PFQ3"/>
<reference evidence="2 5" key="3">
    <citation type="journal article" date="2014" name="Environ. Microbiol.">
        <title>Halorhabdus tiamatea: proteogenomics and glycosidase activity measurements identify the first cultivated euryarchaeon from a deep-sea anoxic brine lake as potential polysaccharide degrader.</title>
        <authorList>
            <person name="Werner J."/>
            <person name="Ferrer M."/>
            <person name="Michel G."/>
            <person name="Mann A.J."/>
            <person name="Huang S."/>
            <person name="Juarez S."/>
            <person name="Ciordia S."/>
            <person name="Albar J.P."/>
            <person name="Alcaide M."/>
            <person name="La Cono V."/>
            <person name="Yakimov M.M."/>
            <person name="Antunes A."/>
            <person name="Taborda M."/>
            <person name="Da Costa M.S."/>
            <person name="Amann R.I."/>
            <person name="Gloeckner F.O."/>
            <person name="Golyshina O.V."/>
            <person name="Golyshin P.N."/>
            <person name="Teeling H."/>
        </authorList>
    </citation>
    <scope>NUCLEOTIDE SEQUENCE [LARGE SCALE GENOMIC DNA]</scope>
    <source>
        <strain evidence="5">SARL4B</strain>
        <strain evidence="2">Type strain: SARL4B</strain>
    </source>
</reference>
<proteinExistence type="predicted"/>
<evidence type="ECO:0000313" key="2">
    <source>
        <dbReference type="EMBL" id="CCQ32289.1"/>
    </source>
</evidence>
<dbReference type="Proteomes" id="UP000015381">
    <property type="component" value="Chromosome I"/>
</dbReference>
<accession>F7PFQ3</accession>
<gene>
    <name evidence="3" type="primary">bcpB</name>
    <name evidence="3" type="ORF">HLRTI_002866</name>
    <name evidence="2" type="ORF">HTIA_0138</name>
</gene>
<dbReference type="Gene3D" id="3.40.30.10">
    <property type="entry name" value="Glutaredoxin"/>
    <property type="match status" value="1"/>
</dbReference>
<dbReference type="GO" id="GO:0004601">
    <property type="term" value="F:peroxidase activity"/>
    <property type="evidence" value="ECO:0007669"/>
    <property type="project" value="UniProtKB-KW"/>
</dbReference>